<gene>
    <name evidence="1" type="ORF">RUE5091_02277</name>
</gene>
<proteinExistence type="predicted"/>
<dbReference type="STRING" id="1715692.RUE5091_02277"/>
<evidence type="ECO:0000313" key="2">
    <source>
        <dbReference type="Proteomes" id="UP000051260"/>
    </source>
</evidence>
<sequence length="227" mass="25761">MLAETARMFRVLVFLSLLLSAAPAWPGAWLREQGTAFTAASITAFKDPDGSYDYNTALYAEYGYRPNLTIGLDFDESRDYYGHALLFARIPVADFDKWGRFAVEFGAGAHHRQLQAWAMYKLTLSYGKGFQTSWGNGWIALDTALEYRTHDAVFRKLDFTAGLSSDRLLNPLVQIETAYAPDRSLHWRARPSVMIRARDSKTTWVVGLERKDARSDTGLKIALWNEF</sequence>
<protein>
    <recommendedName>
        <fullName evidence="3">YaiO family outer membrane beta-barrel protein</fullName>
    </recommendedName>
</protein>
<name>A0A0P1IAN1_9RHOB</name>
<keyword evidence="2" id="KW-1185">Reference proteome</keyword>
<dbReference type="AlphaFoldDB" id="A0A0P1IAN1"/>
<organism evidence="1 2">
    <name type="scientific">Ruegeria denitrificans</name>
    <dbReference type="NCBI Taxonomy" id="1715692"/>
    <lineage>
        <taxon>Bacteria</taxon>
        <taxon>Pseudomonadati</taxon>
        <taxon>Pseudomonadota</taxon>
        <taxon>Alphaproteobacteria</taxon>
        <taxon>Rhodobacterales</taxon>
        <taxon>Roseobacteraceae</taxon>
        <taxon>Ruegeria</taxon>
    </lineage>
</organism>
<evidence type="ECO:0000313" key="1">
    <source>
        <dbReference type="EMBL" id="CUK01653.1"/>
    </source>
</evidence>
<reference evidence="2" key="1">
    <citation type="submission" date="2015-09" db="EMBL/GenBank/DDBJ databases">
        <authorList>
            <person name="Rodrigo-Torres L."/>
            <person name="Arahal D.R."/>
        </authorList>
    </citation>
    <scope>NUCLEOTIDE SEQUENCE [LARGE SCALE GENOMIC DNA]</scope>
    <source>
        <strain evidence="2">CECT 5091</strain>
    </source>
</reference>
<evidence type="ECO:0008006" key="3">
    <source>
        <dbReference type="Google" id="ProtNLM"/>
    </source>
</evidence>
<accession>A0A0P1IAN1</accession>
<dbReference type="EMBL" id="CYUD01000006">
    <property type="protein sequence ID" value="CUK01653.1"/>
    <property type="molecule type" value="Genomic_DNA"/>
</dbReference>
<dbReference type="Proteomes" id="UP000051260">
    <property type="component" value="Unassembled WGS sequence"/>
</dbReference>